<gene>
    <name evidence="1" type="ORF">Ga0074812_10998</name>
</gene>
<dbReference type="EMBL" id="FAOZ01000009">
    <property type="protein sequence ID" value="CUU56878.1"/>
    <property type="molecule type" value="Genomic_DNA"/>
</dbReference>
<keyword evidence="2" id="KW-1185">Reference proteome</keyword>
<organism evidence="1 2">
    <name type="scientific">Parafrankia irregularis</name>
    <dbReference type="NCBI Taxonomy" id="795642"/>
    <lineage>
        <taxon>Bacteria</taxon>
        <taxon>Bacillati</taxon>
        <taxon>Actinomycetota</taxon>
        <taxon>Actinomycetes</taxon>
        <taxon>Frankiales</taxon>
        <taxon>Frankiaceae</taxon>
        <taxon>Parafrankia</taxon>
    </lineage>
</organism>
<dbReference type="SUPFAM" id="SSF53335">
    <property type="entry name" value="S-adenosyl-L-methionine-dependent methyltransferases"/>
    <property type="match status" value="1"/>
</dbReference>
<dbReference type="InterPro" id="IPR029063">
    <property type="entry name" value="SAM-dependent_MTases_sf"/>
</dbReference>
<sequence>MRIVRSYTGRYGPLRISSKVPGEAWCFGLPCRECQDPDVTVAWMPDDAASTFDARKVFDQDYLYFYAPRLTDGRSEAEAQLIWKLLELEPGMETLDLACGQGWIANRLAARGCRVTGLDTVPLRRAPSVGG</sequence>
<evidence type="ECO:0000313" key="1">
    <source>
        <dbReference type="EMBL" id="CUU56878.1"/>
    </source>
</evidence>
<evidence type="ECO:0000313" key="2">
    <source>
        <dbReference type="Proteomes" id="UP000198802"/>
    </source>
</evidence>
<dbReference type="Gene3D" id="3.40.50.150">
    <property type="entry name" value="Vaccinia Virus protein VP39"/>
    <property type="match status" value="1"/>
</dbReference>
<protein>
    <recommendedName>
        <fullName evidence="3">Methyltransferase domain-containing protein</fullName>
    </recommendedName>
</protein>
<proteinExistence type="predicted"/>
<accession>A0A0S4QP96</accession>
<name>A0A0S4QP96_9ACTN</name>
<reference evidence="2" key="1">
    <citation type="submission" date="2015-11" db="EMBL/GenBank/DDBJ databases">
        <authorList>
            <person name="Varghese N."/>
        </authorList>
    </citation>
    <scope>NUCLEOTIDE SEQUENCE [LARGE SCALE GENOMIC DNA]</scope>
    <source>
        <strain evidence="2">DSM 45899</strain>
    </source>
</reference>
<evidence type="ECO:0008006" key="3">
    <source>
        <dbReference type="Google" id="ProtNLM"/>
    </source>
</evidence>
<dbReference type="Proteomes" id="UP000198802">
    <property type="component" value="Unassembled WGS sequence"/>
</dbReference>
<dbReference type="AlphaFoldDB" id="A0A0S4QP96"/>